<sequence length="106" mass="12721">MKKTYNKLIRDKIPQLIEESGRKPTTRKLNDEEYFEALIDKVIEEIEEYRESGNEEELADVFEVMDAIVKFKDYEPMHIDYLKIKKKEARGVFDERIFLEEVEGDE</sequence>
<dbReference type="InterPro" id="IPR038735">
    <property type="entry name" value="MSMEG_1276-like_NTP-PPase_dom"/>
</dbReference>
<dbReference type="STRING" id="1121476.SAMN02745751_01366"/>
<dbReference type="CDD" id="cd11532">
    <property type="entry name" value="NTP-PPase_COG4997"/>
    <property type="match status" value="1"/>
</dbReference>
<dbReference type="OrthoDB" id="9813491at2"/>
<keyword evidence="2" id="KW-1185">Reference proteome</keyword>
<accession>A0A1M6F650</accession>
<evidence type="ECO:0000313" key="2">
    <source>
        <dbReference type="Proteomes" id="UP000184052"/>
    </source>
</evidence>
<organism evidence="1 2">
    <name type="scientific">Dethiosulfatibacter aminovorans DSM 17477</name>
    <dbReference type="NCBI Taxonomy" id="1121476"/>
    <lineage>
        <taxon>Bacteria</taxon>
        <taxon>Bacillati</taxon>
        <taxon>Bacillota</taxon>
        <taxon>Tissierellia</taxon>
        <taxon>Dethiosulfatibacter</taxon>
    </lineage>
</organism>
<gene>
    <name evidence="1" type="ORF">SAMN02745751_01366</name>
</gene>
<reference evidence="1 2" key="1">
    <citation type="submission" date="2016-11" db="EMBL/GenBank/DDBJ databases">
        <authorList>
            <person name="Jaros S."/>
            <person name="Januszkiewicz K."/>
            <person name="Wedrychowicz H."/>
        </authorList>
    </citation>
    <scope>NUCLEOTIDE SEQUENCE [LARGE SCALE GENOMIC DNA]</scope>
    <source>
        <strain evidence="1 2">DSM 17477</strain>
    </source>
</reference>
<name>A0A1M6F650_9FIRM</name>
<dbReference type="RefSeq" id="WP_073048836.1">
    <property type="nucleotide sequence ID" value="NZ_FQZL01000008.1"/>
</dbReference>
<dbReference type="AlphaFoldDB" id="A0A1M6F650"/>
<evidence type="ECO:0000313" key="1">
    <source>
        <dbReference type="EMBL" id="SHI93143.1"/>
    </source>
</evidence>
<protein>
    <submittedName>
        <fullName evidence="1">Predicted house-cleaning noncanonical NTP pyrophosphatase, all-alpha NTP-PPase (MazG) superfamily</fullName>
    </submittedName>
</protein>
<dbReference type="EMBL" id="FQZL01000008">
    <property type="protein sequence ID" value="SHI93143.1"/>
    <property type="molecule type" value="Genomic_DNA"/>
</dbReference>
<proteinExistence type="predicted"/>
<dbReference type="Proteomes" id="UP000184052">
    <property type="component" value="Unassembled WGS sequence"/>
</dbReference>